<feature type="compositionally biased region" description="Basic and acidic residues" evidence="5">
    <location>
        <begin position="41"/>
        <end position="63"/>
    </location>
</feature>
<feature type="region of interest" description="Disordered" evidence="5">
    <location>
        <begin position="40"/>
        <end position="107"/>
    </location>
</feature>
<evidence type="ECO:0000256" key="5">
    <source>
        <dbReference type="SAM" id="MobiDB-lite"/>
    </source>
</evidence>
<organism evidence="7 8">
    <name type="scientific">Hebeloma cylindrosporum</name>
    <dbReference type="NCBI Taxonomy" id="76867"/>
    <lineage>
        <taxon>Eukaryota</taxon>
        <taxon>Fungi</taxon>
        <taxon>Dikarya</taxon>
        <taxon>Basidiomycota</taxon>
        <taxon>Agaricomycotina</taxon>
        <taxon>Agaricomycetes</taxon>
        <taxon>Agaricomycetidae</taxon>
        <taxon>Agaricales</taxon>
        <taxon>Agaricineae</taxon>
        <taxon>Hymenogastraceae</taxon>
        <taxon>Hebeloma</taxon>
    </lineage>
</organism>
<evidence type="ECO:0000256" key="3">
    <source>
        <dbReference type="ARBA" id="ARBA00022833"/>
    </source>
</evidence>
<dbReference type="SUPFAM" id="SSF144232">
    <property type="entry name" value="HIT/MYND zinc finger-like"/>
    <property type="match status" value="1"/>
</dbReference>
<keyword evidence="8" id="KW-1185">Reference proteome</keyword>
<proteinExistence type="predicted"/>
<evidence type="ECO:0000256" key="4">
    <source>
        <dbReference type="PROSITE-ProRule" id="PRU00134"/>
    </source>
</evidence>
<evidence type="ECO:0000313" key="8">
    <source>
        <dbReference type="Proteomes" id="UP000053424"/>
    </source>
</evidence>
<dbReference type="GO" id="GO:0008270">
    <property type="term" value="F:zinc ion binding"/>
    <property type="evidence" value="ECO:0007669"/>
    <property type="project" value="UniProtKB-KW"/>
</dbReference>
<dbReference type="OrthoDB" id="2824457at2759"/>
<dbReference type="Proteomes" id="UP000053424">
    <property type="component" value="Unassembled WGS sequence"/>
</dbReference>
<sequence>MSATSDFCAKCSKTGNLRRCSMSERFLSRECQFADWKSHKKTCDRPEGSDAPKDYRVQDDKDTTTIPKPPESNLISGVTLHPSGYSSNTTSRGPPAARASSKKQFAPTHHPIFTRGELCPRSHSALRWYPNHHIY</sequence>
<accession>A0A0C2Y6W4</accession>
<gene>
    <name evidence="7" type="ORF">M413DRAFT_343992</name>
</gene>
<dbReference type="PROSITE" id="PS50865">
    <property type="entry name" value="ZF_MYND_2"/>
    <property type="match status" value="1"/>
</dbReference>
<keyword evidence="3" id="KW-0862">Zinc</keyword>
<evidence type="ECO:0000259" key="6">
    <source>
        <dbReference type="PROSITE" id="PS50865"/>
    </source>
</evidence>
<dbReference type="EMBL" id="KN831772">
    <property type="protein sequence ID" value="KIM45578.1"/>
    <property type="molecule type" value="Genomic_DNA"/>
</dbReference>
<dbReference type="Gene3D" id="6.10.140.2220">
    <property type="match status" value="1"/>
</dbReference>
<keyword evidence="1" id="KW-0479">Metal-binding</keyword>
<evidence type="ECO:0000256" key="1">
    <source>
        <dbReference type="ARBA" id="ARBA00022723"/>
    </source>
</evidence>
<reference evidence="8" key="2">
    <citation type="submission" date="2015-01" db="EMBL/GenBank/DDBJ databases">
        <title>Evolutionary Origins and Diversification of the Mycorrhizal Mutualists.</title>
        <authorList>
            <consortium name="DOE Joint Genome Institute"/>
            <consortium name="Mycorrhizal Genomics Consortium"/>
            <person name="Kohler A."/>
            <person name="Kuo A."/>
            <person name="Nagy L.G."/>
            <person name="Floudas D."/>
            <person name="Copeland A."/>
            <person name="Barry K.W."/>
            <person name="Cichocki N."/>
            <person name="Veneault-Fourrey C."/>
            <person name="LaButti K."/>
            <person name="Lindquist E.A."/>
            <person name="Lipzen A."/>
            <person name="Lundell T."/>
            <person name="Morin E."/>
            <person name="Murat C."/>
            <person name="Riley R."/>
            <person name="Ohm R."/>
            <person name="Sun H."/>
            <person name="Tunlid A."/>
            <person name="Henrissat B."/>
            <person name="Grigoriev I.V."/>
            <person name="Hibbett D.S."/>
            <person name="Martin F."/>
        </authorList>
    </citation>
    <scope>NUCLEOTIDE SEQUENCE [LARGE SCALE GENOMIC DNA]</scope>
    <source>
        <strain evidence="8">h7</strain>
    </source>
</reference>
<protein>
    <recommendedName>
        <fullName evidence="6">MYND-type domain-containing protein</fullName>
    </recommendedName>
</protein>
<reference evidence="7 8" key="1">
    <citation type="submission" date="2014-04" db="EMBL/GenBank/DDBJ databases">
        <authorList>
            <consortium name="DOE Joint Genome Institute"/>
            <person name="Kuo A."/>
            <person name="Gay G."/>
            <person name="Dore J."/>
            <person name="Kohler A."/>
            <person name="Nagy L.G."/>
            <person name="Floudas D."/>
            <person name="Copeland A."/>
            <person name="Barry K.W."/>
            <person name="Cichocki N."/>
            <person name="Veneault-Fourrey C."/>
            <person name="LaButti K."/>
            <person name="Lindquist E.A."/>
            <person name="Lipzen A."/>
            <person name="Lundell T."/>
            <person name="Morin E."/>
            <person name="Murat C."/>
            <person name="Sun H."/>
            <person name="Tunlid A."/>
            <person name="Henrissat B."/>
            <person name="Grigoriev I.V."/>
            <person name="Hibbett D.S."/>
            <person name="Martin F."/>
            <person name="Nordberg H.P."/>
            <person name="Cantor M.N."/>
            <person name="Hua S.X."/>
        </authorList>
    </citation>
    <scope>NUCLEOTIDE SEQUENCE [LARGE SCALE GENOMIC DNA]</scope>
    <source>
        <strain evidence="8">h7</strain>
    </source>
</reference>
<dbReference type="HOGENOM" id="CLU_1886014_0_0_1"/>
<evidence type="ECO:0000256" key="2">
    <source>
        <dbReference type="ARBA" id="ARBA00022771"/>
    </source>
</evidence>
<feature type="domain" description="MYND-type" evidence="6">
    <location>
        <begin position="8"/>
        <end position="43"/>
    </location>
</feature>
<dbReference type="AlphaFoldDB" id="A0A0C2Y6W4"/>
<dbReference type="InterPro" id="IPR002893">
    <property type="entry name" value="Znf_MYND"/>
</dbReference>
<keyword evidence="2 4" id="KW-0863">Zinc-finger</keyword>
<name>A0A0C2Y6W4_HEBCY</name>
<evidence type="ECO:0000313" key="7">
    <source>
        <dbReference type="EMBL" id="KIM45578.1"/>
    </source>
</evidence>